<comment type="caution">
    <text evidence="7">The sequence shown here is derived from an EMBL/GenBank/DDBJ whole genome shotgun (WGS) entry which is preliminary data.</text>
</comment>
<dbReference type="InterPro" id="IPR016164">
    <property type="entry name" value="FAD-linked_Oxase-like_C"/>
</dbReference>
<dbReference type="Gene3D" id="3.30.465.10">
    <property type="match status" value="1"/>
</dbReference>
<dbReference type="InterPro" id="IPR016167">
    <property type="entry name" value="FAD-bd_PCMH_sub1"/>
</dbReference>
<dbReference type="InterPro" id="IPR016171">
    <property type="entry name" value="Vanillyl_alc_oxidase_C-sub2"/>
</dbReference>
<dbReference type="InterPro" id="IPR016166">
    <property type="entry name" value="FAD-bd_PCMH"/>
</dbReference>
<keyword evidence="4" id="KW-0560">Oxidoreductase</keyword>
<evidence type="ECO:0000313" key="8">
    <source>
        <dbReference type="Proteomes" id="UP000183046"/>
    </source>
</evidence>
<dbReference type="SUPFAM" id="SSF56176">
    <property type="entry name" value="FAD-binding/transporter-associated domain-like"/>
    <property type="match status" value="1"/>
</dbReference>
<dbReference type="NCBIfam" id="NF008408">
    <property type="entry name" value="PRK11230.1"/>
    <property type="match status" value="1"/>
</dbReference>
<dbReference type="EMBL" id="FMWB01000002">
    <property type="protein sequence ID" value="SCZ26320.1"/>
    <property type="molecule type" value="Genomic_DNA"/>
</dbReference>
<evidence type="ECO:0000256" key="1">
    <source>
        <dbReference type="ARBA" id="ARBA00001974"/>
    </source>
</evidence>
<dbReference type="InterPro" id="IPR004113">
    <property type="entry name" value="FAD-bd_oxidored_4_C"/>
</dbReference>
<sequence>MDAPRAVGVQRSLSSQNNNNGGYPMSLVYDERLDGALPRPDKAQLLQRLRAELPEHCLLHDREDLKPYECDGLAAYRTTPLLVVLPETVEQVQATLRLCHELQVPLVARGAGTGLSGGALPLEQGVLLAMARFNRILEVDSDGRRARVQPGVRNLAISQAAAPHDLYYAPDPSSQIACSIGGNVAENAGGVHCLKYGLTVHNVLAVEIVTLEGERLTLGGAALDSPGFDLLALFTGSEGLLGVVVEVTVKLLPKPPCARVVMASFADIERAGAAVADIIAAGIIPGGLEMMDNLTLRAAEDFIHAGYPVDAAAILLCELDGVEADVAADIERVSALLAAAGATEIRLARDEAERQKFWAGRKNAFPAVGRLSPDYYCMDGTIPRRALPEVLRGIEALSAEYGLAVGNVFHAGDGNLHPLILFDANRSGELEQAEALGGRILDLCVAVGGTITGEHGVGREKINAMCTQFQSGELTFFHAVKAAFDAPGLLNPGKNVPTLHRCAEFGGLHVHRGQLPHPELERF</sequence>
<evidence type="ECO:0000259" key="6">
    <source>
        <dbReference type="PROSITE" id="PS51387"/>
    </source>
</evidence>
<gene>
    <name evidence="7" type="ORF">SAMN05216279_102343</name>
</gene>
<evidence type="ECO:0000256" key="2">
    <source>
        <dbReference type="ARBA" id="ARBA00022630"/>
    </source>
</evidence>
<organism evidence="7 8">
    <name type="scientific">Pseudomonas oryzihabitans</name>
    <dbReference type="NCBI Taxonomy" id="47885"/>
    <lineage>
        <taxon>Bacteria</taxon>
        <taxon>Pseudomonadati</taxon>
        <taxon>Pseudomonadota</taxon>
        <taxon>Gammaproteobacteria</taxon>
        <taxon>Pseudomonadales</taxon>
        <taxon>Pseudomonadaceae</taxon>
        <taxon>Pseudomonas</taxon>
    </lineage>
</organism>
<dbReference type="eggNOG" id="COG0277">
    <property type="taxonomic scope" value="Bacteria"/>
</dbReference>
<feature type="region of interest" description="Disordered" evidence="5">
    <location>
        <begin position="1"/>
        <end position="24"/>
    </location>
</feature>
<feature type="domain" description="FAD-binding PCMH-type" evidence="6">
    <location>
        <begin position="76"/>
        <end position="254"/>
    </location>
</feature>
<dbReference type="GO" id="GO:0016491">
    <property type="term" value="F:oxidoreductase activity"/>
    <property type="evidence" value="ECO:0007669"/>
    <property type="project" value="UniProtKB-KW"/>
</dbReference>
<keyword evidence="2" id="KW-0285">Flavoprotein</keyword>
<dbReference type="PANTHER" id="PTHR42934">
    <property type="entry name" value="GLYCOLATE OXIDASE SUBUNIT GLCD"/>
    <property type="match status" value="1"/>
</dbReference>
<proteinExistence type="predicted"/>
<dbReference type="Pfam" id="PF01565">
    <property type="entry name" value="FAD_binding_4"/>
    <property type="match status" value="1"/>
</dbReference>
<comment type="cofactor">
    <cofactor evidence="1">
        <name>FAD</name>
        <dbReference type="ChEBI" id="CHEBI:57692"/>
    </cofactor>
</comment>
<dbReference type="STRING" id="237610.BJP27_15195"/>
<dbReference type="InterPro" id="IPR016169">
    <property type="entry name" value="FAD-bd_PCMH_sub2"/>
</dbReference>
<dbReference type="Gene3D" id="3.30.70.2740">
    <property type="match status" value="1"/>
</dbReference>
<protein>
    <submittedName>
        <fullName evidence="7">Glycolate oxidase</fullName>
    </submittedName>
</protein>
<dbReference type="PROSITE" id="PS51387">
    <property type="entry name" value="FAD_PCMH"/>
    <property type="match status" value="1"/>
</dbReference>
<keyword evidence="3" id="KW-0274">FAD</keyword>
<evidence type="ECO:0000256" key="4">
    <source>
        <dbReference type="ARBA" id="ARBA00023002"/>
    </source>
</evidence>
<feature type="compositionally biased region" description="Polar residues" evidence="5">
    <location>
        <begin position="11"/>
        <end position="21"/>
    </location>
</feature>
<name>A0A1G5MPF3_9PSED</name>
<dbReference type="Gene3D" id="1.10.45.10">
    <property type="entry name" value="Vanillyl-alcohol Oxidase, Chain A, domain 4"/>
    <property type="match status" value="1"/>
</dbReference>
<dbReference type="Gene3D" id="3.30.43.10">
    <property type="entry name" value="Uridine Diphospho-n-acetylenolpyruvylglucosamine Reductase, domain 2"/>
    <property type="match status" value="1"/>
</dbReference>
<dbReference type="Proteomes" id="UP000183046">
    <property type="component" value="Unassembled WGS sequence"/>
</dbReference>
<evidence type="ECO:0000256" key="3">
    <source>
        <dbReference type="ARBA" id="ARBA00022827"/>
    </source>
</evidence>
<reference evidence="8" key="1">
    <citation type="submission" date="2016-10" db="EMBL/GenBank/DDBJ databases">
        <authorList>
            <person name="de Groot N.N."/>
        </authorList>
    </citation>
    <scope>NUCLEOTIDE SEQUENCE [LARGE SCALE GENOMIC DNA]</scope>
    <source>
        <strain evidence="8">DSM 15758</strain>
    </source>
</reference>
<evidence type="ECO:0000256" key="5">
    <source>
        <dbReference type="SAM" id="MobiDB-lite"/>
    </source>
</evidence>
<dbReference type="Pfam" id="PF02913">
    <property type="entry name" value="FAD-oxidase_C"/>
    <property type="match status" value="1"/>
</dbReference>
<evidence type="ECO:0000313" key="7">
    <source>
        <dbReference type="EMBL" id="SCZ26320.1"/>
    </source>
</evidence>
<dbReference type="AlphaFoldDB" id="A0A1G5MPF3"/>
<dbReference type="Gene3D" id="3.30.70.2190">
    <property type="match status" value="1"/>
</dbReference>
<accession>A0A1G5MPF3</accession>
<dbReference type="InterPro" id="IPR036318">
    <property type="entry name" value="FAD-bd_PCMH-like_sf"/>
</dbReference>
<dbReference type="SUPFAM" id="SSF55103">
    <property type="entry name" value="FAD-linked oxidases, C-terminal domain"/>
    <property type="match status" value="1"/>
</dbReference>
<dbReference type="InterPro" id="IPR006094">
    <property type="entry name" value="Oxid_FAD_bind_N"/>
</dbReference>
<dbReference type="GO" id="GO:0071949">
    <property type="term" value="F:FAD binding"/>
    <property type="evidence" value="ECO:0007669"/>
    <property type="project" value="InterPro"/>
</dbReference>
<dbReference type="InterPro" id="IPR051914">
    <property type="entry name" value="FAD-linked_OxidoTrans_Type4"/>
</dbReference>
<dbReference type="PANTHER" id="PTHR42934:SF1">
    <property type="entry name" value="GLYCOLATE OXIDASE SUBUNIT GLCD"/>
    <property type="match status" value="1"/>
</dbReference>